<dbReference type="Gene3D" id="3.40.50.2000">
    <property type="entry name" value="Glycogen Phosphorylase B"/>
    <property type="match status" value="2"/>
</dbReference>
<dbReference type="GO" id="GO:0016757">
    <property type="term" value="F:glycosyltransferase activity"/>
    <property type="evidence" value="ECO:0007669"/>
    <property type="project" value="InterPro"/>
</dbReference>
<evidence type="ECO:0000259" key="1">
    <source>
        <dbReference type="Pfam" id="PF00534"/>
    </source>
</evidence>
<sequence>MLKIVFVSFYNLNSGGGINEWLVEVGNRLSKRNDIDILTSTRGPEMLEARSRLNGPNLVEAPLLRDPRGSGFVGASVKLFSEADVTYGFVQDPSVWLYEATLASFCRTRFVAGWHNHLGTQTFYQKYPIYNGVWRQSSQRNSLFLKKQFSRQSSELVKQFRHIVASAAQRLTYGNHALNSGSLEALRAQETKRVVKVPYGIDSQAYRVSDKQERFTATFLGRLTYQKGIDLLPRLVSKLAGKAPDIRLQIAGYGELSGLVSNLANANPELEYVGPVSGQKKRRFLSGSHVYFSLSRGEAFMLTGLEAMASGTPVITFDIDGPREYVKDGYNGYLCGSLDDLPKGYCLFGKCGSMVMRPTGKSAKTQDRPRKLSTGPASYLSLKECFTISLTPTPQTTSTGVPSPQRRFLERKVIVGQGYNNTQ</sequence>
<dbReference type="InterPro" id="IPR001296">
    <property type="entry name" value="Glyco_trans_1"/>
</dbReference>
<dbReference type="PANTHER" id="PTHR45947">
    <property type="entry name" value="SULFOQUINOVOSYL TRANSFERASE SQD2"/>
    <property type="match status" value="1"/>
</dbReference>
<dbReference type="CDD" id="cd03801">
    <property type="entry name" value="GT4_PimA-like"/>
    <property type="match status" value="1"/>
</dbReference>
<evidence type="ECO:0000313" key="3">
    <source>
        <dbReference type="Proteomes" id="UP000241120"/>
    </source>
</evidence>
<feature type="domain" description="Glycosyl transferase family 1" evidence="1">
    <location>
        <begin position="212"/>
        <end position="336"/>
    </location>
</feature>
<comment type="caution">
    <text evidence="2">The sequence shown here is derived from an EMBL/GenBank/DDBJ whole genome shotgun (WGS) entry which is preliminary data.</text>
</comment>
<proteinExistence type="predicted"/>
<dbReference type="SUPFAM" id="SSF53756">
    <property type="entry name" value="UDP-Glycosyltransferase/glycogen phosphorylase"/>
    <property type="match status" value="1"/>
</dbReference>
<gene>
    <name evidence="2" type="ORF">B9Q05_12190</name>
</gene>
<evidence type="ECO:0000313" key="2">
    <source>
        <dbReference type="EMBL" id="PSN99015.1"/>
    </source>
</evidence>
<dbReference type="EMBL" id="NEXG01000048">
    <property type="protein sequence ID" value="PSN99015.1"/>
    <property type="molecule type" value="Genomic_DNA"/>
</dbReference>
<organism evidence="2 3">
    <name type="scientific">Candidatus Marsarchaeota G2 archaeon ECH_B_1</name>
    <dbReference type="NCBI Taxonomy" id="1978159"/>
    <lineage>
        <taxon>Archaea</taxon>
        <taxon>Candidatus Marsarchaeota</taxon>
        <taxon>Candidatus Marsarchaeota group 2</taxon>
    </lineage>
</organism>
<dbReference type="Pfam" id="PF00534">
    <property type="entry name" value="Glycos_transf_1"/>
    <property type="match status" value="1"/>
</dbReference>
<reference evidence="2 3" key="1">
    <citation type="submission" date="2017-04" db="EMBL/GenBank/DDBJ databases">
        <title>Novel microbial lineages endemic to geothermal iron-oxide mats fill important gaps in the evolutionary history of Archaea.</title>
        <authorList>
            <person name="Jay Z.J."/>
            <person name="Beam J.P."/>
            <person name="Dlakic M."/>
            <person name="Rusch D.B."/>
            <person name="Kozubal M.A."/>
            <person name="Inskeep W.P."/>
        </authorList>
    </citation>
    <scope>NUCLEOTIDE SEQUENCE [LARGE SCALE GENOMIC DNA]</scope>
    <source>
        <strain evidence="2">ECH_B_1</strain>
    </source>
</reference>
<protein>
    <recommendedName>
        <fullName evidence="1">Glycosyl transferase family 1 domain-containing protein</fullName>
    </recommendedName>
</protein>
<dbReference type="Proteomes" id="UP000241120">
    <property type="component" value="Unassembled WGS sequence"/>
</dbReference>
<name>A0A2R6BK72_9ARCH</name>
<accession>A0A2R6BK72</accession>
<dbReference type="AlphaFoldDB" id="A0A2R6BK72"/>
<dbReference type="InterPro" id="IPR050194">
    <property type="entry name" value="Glycosyltransferase_grp1"/>
</dbReference>
<dbReference type="PANTHER" id="PTHR45947:SF3">
    <property type="entry name" value="SULFOQUINOVOSYL TRANSFERASE SQD2"/>
    <property type="match status" value="1"/>
</dbReference>